<dbReference type="EMBL" id="UINC01210780">
    <property type="protein sequence ID" value="SVE34409.1"/>
    <property type="molecule type" value="Genomic_DNA"/>
</dbReference>
<dbReference type="AlphaFoldDB" id="A0A383CQS0"/>
<organism evidence="2">
    <name type="scientific">marine metagenome</name>
    <dbReference type="NCBI Taxonomy" id="408172"/>
    <lineage>
        <taxon>unclassified sequences</taxon>
        <taxon>metagenomes</taxon>
        <taxon>ecological metagenomes</taxon>
    </lineage>
</organism>
<name>A0A383CQS0_9ZZZZ</name>
<sequence>KGKGTSVHLVIGKLAAELDAIPWDGDDSPEESGDSSEEGDIDPILQPVKSGKKKVEPKKKVDVKIENSSDLVDAVLIAAERTEEDRQAKNQDNYAKRQIKGMNSSLEKIIKNWEMQNTKGIKTSVKNAIKKLERILDKL</sequence>
<feature type="region of interest" description="Disordered" evidence="1">
    <location>
        <begin position="20"/>
        <end position="45"/>
    </location>
</feature>
<gene>
    <name evidence="2" type="ORF">METZ01_LOCUS487263</name>
</gene>
<evidence type="ECO:0000256" key="1">
    <source>
        <dbReference type="SAM" id="MobiDB-lite"/>
    </source>
</evidence>
<accession>A0A383CQS0</accession>
<proteinExistence type="predicted"/>
<protein>
    <submittedName>
        <fullName evidence="2">Uncharacterized protein</fullName>
    </submittedName>
</protein>
<reference evidence="2" key="1">
    <citation type="submission" date="2018-05" db="EMBL/GenBank/DDBJ databases">
        <authorList>
            <person name="Lanie J.A."/>
            <person name="Ng W.-L."/>
            <person name="Kazmierczak K.M."/>
            <person name="Andrzejewski T.M."/>
            <person name="Davidsen T.M."/>
            <person name="Wayne K.J."/>
            <person name="Tettelin H."/>
            <person name="Glass J.I."/>
            <person name="Rusch D."/>
            <person name="Podicherti R."/>
            <person name="Tsui H.-C.T."/>
            <person name="Winkler M.E."/>
        </authorList>
    </citation>
    <scope>NUCLEOTIDE SEQUENCE</scope>
</reference>
<feature type="non-terminal residue" evidence="2">
    <location>
        <position position="1"/>
    </location>
</feature>
<evidence type="ECO:0000313" key="2">
    <source>
        <dbReference type="EMBL" id="SVE34409.1"/>
    </source>
</evidence>
<feature type="compositionally biased region" description="Acidic residues" evidence="1">
    <location>
        <begin position="24"/>
        <end position="41"/>
    </location>
</feature>